<dbReference type="InterPro" id="IPR008927">
    <property type="entry name" value="6-PGluconate_DH-like_C_sf"/>
</dbReference>
<dbReference type="AlphaFoldDB" id="A0A6L8W8S1"/>
<dbReference type="RefSeq" id="WP_161315425.1">
    <property type="nucleotide sequence ID" value="NZ_WTUW01000002.1"/>
</dbReference>
<keyword evidence="5 10" id="KW-0566">Pantothenate biosynthesis</keyword>
<evidence type="ECO:0000256" key="2">
    <source>
        <dbReference type="ARBA" id="ARBA00007870"/>
    </source>
</evidence>
<dbReference type="FunFam" id="1.10.1040.10:FF:000017">
    <property type="entry name" value="2-dehydropantoate 2-reductase"/>
    <property type="match status" value="1"/>
</dbReference>
<dbReference type="GO" id="GO:0005737">
    <property type="term" value="C:cytoplasm"/>
    <property type="evidence" value="ECO:0007669"/>
    <property type="project" value="TreeGrafter"/>
</dbReference>
<dbReference type="NCBIfam" id="TIGR00745">
    <property type="entry name" value="apbA_panE"/>
    <property type="match status" value="1"/>
</dbReference>
<dbReference type="EMBL" id="WTUW01000002">
    <property type="protein sequence ID" value="MZR30884.1"/>
    <property type="molecule type" value="Genomic_DNA"/>
</dbReference>
<dbReference type="Pfam" id="PF08546">
    <property type="entry name" value="ApbA_C"/>
    <property type="match status" value="1"/>
</dbReference>
<dbReference type="InterPro" id="IPR051402">
    <property type="entry name" value="KPR-Related"/>
</dbReference>
<evidence type="ECO:0000256" key="1">
    <source>
        <dbReference type="ARBA" id="ARBA00004994"/>
    </source>
</evidence>
<dbReference type="UniPathway" id="UPA00028">
    <property type="reaction ID" value="UER00004"/>
</dbReference>
<name>A0A6L8W8S1_9PROT</name>
<evidence type="ECO:0000313" key="14">
    <source>
        <dbReference type="Proteomes" id="UP000476030"/>
    </source>
</evidence>
<comment type="similarity">
    <text evidence="2 10">Belongs to the ketopantoate reductase family.</text>
</comment>
<comment type="pathway">
    <text evidence="1 10">Cofactor biosynthesis; (R)-pantothenate biosynthesis; (R)-pantoate from 3-methyl-2-oxobutanoate: step 2/2.</text>
</comment>
<comment type="function">
    <text evidence="10">Catalyzes the NADPH-dependent reduction of ketopantoate into pantoic acid.</text>
</comment>
<dbReference type="InterPro" id="IPR013332">
    <property type="entry name" value="KPR_N"/>
</dbReference>
<evidence type="ECO:0000256" key="8">
    <source>
        <dbReference type="ARBA" id="ARBA00032024"/>
    </source>
</evidence>
<dbReference type="Proteomes" id="UP000476030">
    <property type="component" value="Unassembled WGS sequence"/>
</dbReference>
<proteinExistence type="inferred from homology"/>
<dbReference type="EC" id="1.1.1.169" evidence="3 10"/>
<comment type="catalytic activity">
    <reaction evidence="9 10">
        <text>(R)-pantoate + NADP(+) = 2-dehydropantoate + NADPH + H(+)</text>
        <dbReference type="Rhea" id="RHEA:16233"/>
        <dbReference type="ChEBI" id="CHEBI:11561"/>
        <dbReference type="ChEBI" id="CHEBI:15378"/>
        <dbReference type="ChEBI" id="CHEBI:15980"/>
        <dbReference type="ChEBI" id="CHEBI:57783"/>
        <dbReference type="ChEBI" id="CHEBI:58349"/>
        <dbReference type="EC" id="1.1.1.169"/>
    </reaction>
</comment>
<keyword evidence="14" id="KW-1185">Reference proteome</keyword>
<evidence type="ECO:0000256" key="9">
    <source>
        <dbReference type="ARBA" id="ARBA00048793"/>
    </source>
</evidence>
<evidence type="ECO:0000256" key="7">
    <source>
        <dbReference type="ARBA" id="ARBA00023002"/>
    </source>
</evidence>
<comment type="caution">
    <text evidence="13">The sequence shown here is derived from an EMBL/GenBank/DDBJ whole genome shotgun (WGS) entry which is preliminary data.</text>
</comment>
<feature type="domain" description="Ketopantoate reductase C-terminal" evidence="12">
    <location>
        <begin position="182"/>
        <end position="301"/>
    </location>
</feature>
<dbReference type="InterPro" id="IPR036291">
    <property type="entry name" value="NAD(P)-bd_dom_sf"/>
</dbReference>
<dbReference type="PANTHER" id="PTHR21708">
    <property type="entry name" value="PROBABLE 2-DEHYDROPANTOATE 2-REDUCTASE"/>
    <property type="match status" value="1"/>
</dbReference>
<dbReference type="Gene3D" id="1.10.1040.10">
    <property type="entry name" value="N-(1-d-carboxylethyl)-l-norvaline Dehydrogenase, domain 2"/>
    <property type="match status" value="1"/>
</dbReference>
<feature type="domain" description="Ketopantoate reductase N-terminal" evidence="11">
    <location>
        <begin position="5"/>
        <end position="153"/>
    </location>
</feature>
<reference evidence="13 14" key="1">
    <citation type="submission" date="2019-12" db="EMBL/GenBank/DDBJ databases">
        <title>Snethiella sp. nov. sp. isolated from sea sand.</title>
        <authorList>
            <person name="Kim J."/>
            <person name="Jeong S.E."/>
            <person name="Jung H.S."/>
            <person name="Jeon C.O."/>
        </authorList>
    </citation>
    <scope>NUCLEOTIDE SEQUENCE [LARGE SCALE GENOMIC DNA]</scope>
    <source>
        <strain evidence="13 14">DP05</strain>
    </source>
</reference>
<keyword evidence="6 10" id="KW-0521">NADP</keyword>
<sequence>MARKIGIVGAGAIGGYFALQLVEAGYDVVVLARGKNRDVLSTDGLTITSEKGTQNVKFAAVSDSPAELGVCDVVFFTVKGQSTDQAADDMRPMIGPETEIISLQNGLYGIERLAEKYGEDRVSPGITYIPAVVEAPGQILRTGSLTRTVFGPYHPRDTAIHEELAAALQAHGTDAFALKEPMKEIWSKYVVLAPFHMIGCLTRLPVGGWITTVEMQDLLLRAMKEVCALGRAKGADVPDTIAEKQVHFVITKSNPATKASMLEDLERGKPLELESIVGWLCRESKRLGLQSPIHDMAYALLLPHKEGRNTA</sequence>
<dbReference type="InterPro" id="IPR013328">
    <property type="entry name" value="6PGD_dom2"/>
</dbReference>
<protein>
    <recommendedName>
        <fullName evidence="4 10">2-dehydropantoate 2-reductase</fullName>
        <ecNumber evidence="3 10">1.1.1.169</ecNumber>
    </recommendedName>
    <alternativeName>
        <fullName evidence="8 10">Ketopantoate reductase</fullName>
    </alternativeName>
</protein>
<dbReference type="Gene3D" id="3.40.50.720">
    <property type="entry name" value="NAD(P)-binding Rossmann-like Domain"/>
    <property type="match status" value="1"/>
</dbReference>
<evidence type="ECO:0000256" key="6">
    <source>
        <dbReference type="ARBA" id="ARBA00022857"/>
    </source>
</evidence>
<evidence type="ECO:0000259" key="12">
    <source>
        <dbReference type="Pfam" id="PF08546"/>
    </source>
</evidence>
<accession>A0A6L8W8S1</accession>
<evidence type="ECO:0000313" key="13">
    <source>
        <dbReference type="EMBL" id="MZR30884.1"/>
    </source>
</evidence>
<evidence type="ECO:0000256" key="5">
    <source>
        <dbReference type="ARBA" id="ARBA00022655"/>
    </source>
</evidence>
<evidence type="ECO:0000256" key="4">
    <source>
        <dbReference type="ARBA" id="ARBA00019465"/>
    </source>
</evidence>
<dbReference type="InterPro" id="IPR013752">
    <property type="entry name" value="KPA_reductase"/>
</dbReference>
<evidence type="ECO:0000256" key="3">
    <source>
        <dbReference type="ARBA" id="ARBA00013014"/>
    </source>
</evidence>
<evidence type="ECO:0000259" key="11">
    <source>
        <dbReference type="Pfam" id="PF02558"/>
    </source>
</evidence>
<gene>
    <name evidence="13" type="ORF">GQE98_09590</name>
</gene>
<dbReference type="Pfam" id="PF02558">
    <property type="entry name" value="ApbA"/>
    <property type="match status" value="1"/>
</dbReference>
<dbReference type="SUPFAM" id="SSF48179">
    <property type="entry name" value="6-phosphogluconate dehydrogenase C-terminal domain-like"/>
    <property type="match status" value="1"/>
</dbReference>
<evidence type="ECO:0000256" key="10">
    <source>
        <dbReference type="RuleBase" id="RU362068"/>
    </source>
</evidence>
<dbReference type="SUPFAM" id="SSF51735">
    <property type="entry name" value="NAD(P)-binding Rossmann-fold domains"/>
    <property type="match status" value="1"/>
</dbReference>
<dbReference type="GO" id="GO:0008677">
    <property type="term" value="F:2-dehydropantoate 2-reductase activity"/>
    <property type="evidence" value="ECO:0007669"/>
    <property type="project" value="UniProtKB-EC"/>
</dbReference>
<dbReference type="PANTHER" id="PTHR21708:SF26">
    <property type="entry name" value="2-DEHYDROPANTOATE 2-REDUCTASE"/>
    <property type="match status" value="1"/>
</dbReference>
<organism evidence="13 14">
    <name type="scientific">Sneathiella litorea</name>
    <dbReference type="NCBI Taxonomy" id="2606216"/>
    <lineage>
        <taxon>Bacteria</taxon>
        <taxon>Pseudomonadati</taxon>
        <taxon>Pseudomonadota</taxon>
        <taxon>Alphaproteobacteria</taxon>
        <taxon>Sneathiellales</taxon>
        <taxon>Sneathiellaceae</taxon>
        <taxon>Sneathiella</taxon>
    </lineage>
</organism>
<dbReference type="GO" id="GO:0015940">
    <property type="term" value="P:pantothenate biosynthetic process"/>
    <property type="evidence" value="ECO:0007669"/>
    <property type="project" value="UniProtKB-UniPathway"/>
</dbReference>
<dbReference type="InterPro" id="IPR003710">
    <property type="entry name" value="ApbA"/>
</dbReference>
<keyword evidence="7 10" id="KW-0560">Oxidoreductase</keyword>